<name>A0A0R1LUM4_9LACO</name>
<dbReference type="OrthoDB" id="2327970at2"/>
<gene>
    <name evidence="1" type="ORF">FD25_GL002034</name>
</gene>
<comment type="caution">
    <text evidence="1">The sequence shown here is derived from an EMBL/GenBank/DDBJ whole genome shotgun (WGS) entry which is preliminary data.</text>
</comment>
<organism evidence="1 2">
    <name type="scientific">Levilactobacillus acidifarinae DSM 19394 = JCM 15949</name>
    <dbReference type="NCBI Taxonomy" id="1423715"/>
    <lineage>
        <taxon>Bacteria</taxon>
        <taxon>Bacillati</taxon>
        <taxon>Bacillota</taxon>
        <taxon>Bacilli</taxon>
        <taxon>Lactobacillales</taxon>
        <taxon>Lactobacillaceae</taxon>
        <taxon>Levilactobacillus</taxon>
    </lineage>
</organism>
<evidence type="ECO:0000313" key="2">
    <source>
        <dbReference type="Proteomes" id="UP000051955"/>
    </source>
</evidence>
<accession>A0A0R1LUM4</accession>
<dbReference type="EMBL" id="AZDV01000003">
    <property type="protein sequence ID" value="KRK96537.1"/>
    <property type="molecule type" value="Genomic_DNA"/>
</dbReference>
<dbReference type="STRING" id="1423715.FD25_GL002034"/>
<dbReference type="AlphaFoldDB" id="A0A0R1LUM4"/>
<keyword evidence="2" id="KW-1185">Reference proteome</keyword>
<reference evidence="1 2" key="1">
    <citation type="journal article" date="2015" name="Genome Announc.">
        <title>Expanding the biotechnology potential of lactobacilli through comparative genomics of 213 strains and associated genera.</title>
        <authorList>
            <person name="Sun Z."/>
            <person name="Harris H.M."/>
            <person name="McCann A."/>
            <person name="Guo C."/>
            <person name="Argimon S."/>
            <person name="Zhang W."/>
            <person name="Yang X."/>
            <person name="Jeffery I.B."/>
            <person name="Cooney J.C."/>
            <person name="Kagawa T.F."/>
            <person name="Liu W."/>
            <person name="Song Y."/>
            <person name="Salvetti E."/>
            <person name="Wrobel A."/>
            <person name="Rasinkangas P."/>
            <person name="Parkhill J."/>
            <person name="Rea M.C."/>
            <person name="O'Sullivan O."/>
            <person name="Ritari J."/>
            <person name="Douillard F.P."/>
            <person name="Paul Ross R."/>
            <person name="Yang R."/>
            <person name="Briner A.E."/>
            <person name="Felis G.E."/>
            <person name="de Vos W.M."/>
            <person name="Barrangou R."/>
            <person name="Klaenhammer T.R."/>
            <person name="Caufield P.W."/>
            <person name="Cui Y."/>
            <person name="Zhang H."/>
            <person name="O'Toole P.W."/>
        </authorList>
    </citation>
    <scope>NUCLEOTIDE SEQUENCE [LARGE SCALE GENOMIC DNA]</scope>
    <source>
        <strain evidence="1 2">DSM 19394</strain>
    </source>
</reference>
<dbReference type="Proteomes" id="UP000051955">
    <property type="component" value="Unassembled WGS sequence"/>
</dbReference>
<dbReference type="RefSeq" id="WP_057800882.1">
    <property type="nucleotide sequence ID" value="NZ_AZDV01000003.1"/>
</dbReference>
<sequence>MSKDDEAENVKKMLAGKSYTHDGMTEYGGLPPMAPIPNVTGKRVPDEEYKKLIDKFMKLHQNDK</sequence>
<proteinExistence type="predicted"/>
<dbReference type="PATRIC" id="fig|1423715.3.peg.2088"/>
<evidence type="ECO:0000313" key="1">
    <source>
        <dbReference type="EMBL" id="KRK96537.1"/>
    </source>
</evidence>
<protein>
    <submittedName>
        <fullName evidence="1">Uncharacterized protein</fullName>
    </submittedName>
</protein>